<dbReference type="EMBL" id="QQST01000001">
    <property type="protein sequence ID" value="RDI71361.1"/>
    <property type="molecule type" value="Genomic_DNA"/>
</dbReference>
<proteinExistence type="predicted"/>
<reference evidence="5 8" key="3">
    <citation type="submission" date="2018-07" db="EMBL/GenBank/DDBJ databases">
        <title>Genome sequence of extremly halophilic archaeon Halopelagius longus strain BC12-B1.</title>
        <authorList>
            <person name="Zhang X."/>
        </authorList>
    </citation>
    <scope>NUCLEOTIDE SEQUENCE [LARGE SCALE GENOMIC DNA]</scope>
    <source>
        <strain evidence="5 8">BC12-B1</strain>
    </source>
</reference>
<dbReference type="InterPro" id="IPR002145">
    <property type="entry name" value="CopG"/>
</dbReference>
<gene>
    <name evidence="5" type="ORF">DWB78_06255</name>
    <name evidence="6" type="ORF">SAMN05216278_2449</name>
</gene>
<sequence>MSKITFRADDDLVERLEGLDTSKSEVMRDALRTYLDRAERESSDADRSGATGTIDAALAAYVDELVTERVDELLATRLGERRTPPRDVNVNLTVEGAKTVENGVNAGESADGASEARKTEADEDRTAAESRTDACEKCGEEVSDEHVYCPNCGEKANHRVFCECGDELRSDWAFCPGCGRRTSAADVLERP</sequence>
<evidence type="ECO:0000259" key="3">
    <source>
        <dbReference type="Pfam" id="PF12773"/>
    </source>
</evidence>
<dbReference type="Proteomes" id="UP000199289">
    <property type="component" value="Unassembled WGS sequence"/>
</dbReference>
<dbReference type="GO" id="GO:0006355">
    <property type="term" value="P:regulation of DNA-templated transcription"/>
    <property type="evidence" value="ECO:0007669"/>
    <property type="project" value="InterPro"/>
</dbReference>
<reference evidence="6" key="1">
    <citation type="submission" date="2016-10" db="EMBL/GenBank/DDBJ databases">
        <authorList>
            <person name="de Groot N.N."/>
        </authorList>
    </citation>
    <scope>NUCLEOTIDE SEQUENCE [LARGE SCALE GENOMIC DNA]</scope>
    <source>
        <strain evidence="6">CGMCC 1.12397</strain>
    </source>
</reference>
<evidence type="ECO:0000313" key="7">
    <source>
        <dbReference type="Proteomes" id="UP000199289"/>
    </source>
</evidence>
<feature type="domain" description="CdrL-like middle region" evidence="4">
    <location>
        <begin position="53"/>
        <end position="121"/>
    </location>
</feature>
<feature type="domain" description="Ribbon-helix-helix protein CopG" evidence="2">
    <location>
        <begin position="4"/>
        <end position="37"/>
    </location>
</feature>
<keyword evidence="8" id="KW-1185">Reference proteome</keyword>
<feature type="region of interest" description="Disordered" evidence="1">
    <location>
        <begin position="99"/>
        <end position="129"/>
    </location>
</feature>
<evidence type="ECO:0000313" key="6">
    <source>
        <dbReference type="EMBL" id="SDQ76728.1"/>
    </source>
</evidence>
<dbReference type="Pfam" id="PF01402">
    <property type="entry name" value="RHH_1"/>
    <property type="match status" value="1"/>
</dbReference>
<evidence type="ECO:0000256" key="1">
    <source>
        <dbReference type="SAM" id="MobiDB-lite"/>
    </source>
</evidence>
<dbReference type="InterPro" id="IPR056278">
    <property type="entry name" value="CdrL_M"/>
</dbReference>
<dbReference type="InterPro" id="IPR025874">
    <property type="entry name" value="DZR"/>
</dbReference>
<name>A0A1H1DKL4_9EURY</name>
<evidence type="ECO:0000313" key="5">
    <source>
        <dbReference type="EMBL" id="RDI71361.1"/>
    </source>
</evidence>
<dbReference type="Pfam" id="PF12773">
    <property type="entry name" value="DZR"/>
    <property type="match status" value="1"/>
</dbReference>
<evidence type="ECO:0000313" key="8">
    <source>
        <dbReference type="Proteomes" id="UP000255421"/>
    </source>
</evidence>
<dbReference type="RefSeq" id="WP_092537737.1">
    <property type="nucleotide sequence ID" value="NZ_FNKQ01000003.1"/>
</dbReference>
<evidence type="ECO:0000259" key="4">
    <source>
        <dbReference type="Pfam" id="PF24252"/>
    </source>
</evidence>
<dbReference type="OrthoDB" id="11143at2157"/>
<dbReference type="Proteomes" id="UP000255421">
    <property type="component" value="Unassembled WGS sequence"/>
</dbReference>
<evidence type="ECO:0000259" key="2">
    <source>
        <dbReference type="Pfam" id="PF01402"/>
    </source>
</evidence>
<protein>
    <submittedName>
        <fullName evidence="6">Ribbon-helix-helix protein, copG family</fullName>
    </submittedName>
    <submittedName>
        <fullName evidence="5">Zinc-ribbon domain-containing protein</fullName>
    </submittedName>
</protein>
<dbReference type="Pfam" id="PF24252">
    <property type="entry name" value="CdrL_M"/>
    <property type="match status" value="1"/>
</dbReference>
<dbReference type="AlphaFoldDB" id="A0A1H1DKL4"/>
<dbReference type="EMBL" id="FNKQ01000003">
    <property type="protein sequence ID" value="SDQ76728.1"/>
    <property type="molecule type" value="Genomic_DNA"/>
</dbReference>
<reference evidence="7" key="2">
    <citation type="submission" date="2016-10" db="EMBL/GenBank/DDBJ databases">
        <authorList>
            <person name="Varghese N."/>
            <person name="Submissions S."/>
        </authorList>
    </citation>
    <scope>NUCLEOTIDE SEQUENCE [LARGE SCALE GENOMIC DNA]</scope>
    <source>
        <strain evidence="7">CGMCC 1.12397</strain>
    </source>
</reference>
<accession>A0A1H1DKL4</accession>
<organism evidence="6 7">
    <name type="scientific">Halopelagius longus</name>
    <dbReference type="NCBI Taxonomy" id="1236180"/>
    <lineage>
        <taxon>Archaea</taxon>
        <taxon>Methanobacteriati</taxon>
        <taxon>Methanobacteriota</taxon>
        <taxon>Stenosarchaea group</taxon>
        <taxon>Halobacteria</taxon>
        <taxon>Halobacteriales</taxon>
        <taxon>Haloferacaceae</taxon>
    </lineage>
</organism>
<feature type="compositionally biased region" description="Basic and acidic residues" evidence="1">
    <location>
        <begin position="114"/>
        <end position="129"/>
    </location>
</feature>
<feature type="domain" description="DZANK-type" evidence="3">
    <location>
        <begin position="135"/>
        <end position="179"/>
    </location>
</feature>